<proteinExistence type="inferred from homology"/>
<dbReference type="GO" id="GO:0005829">
    <property type="term" value="C:cytosol"/>
    <property type="evidence" value="ECO:0007669"/>
    <property type="project" value="TreeGrafter"/>
</dbReference>
<dbReference type="PRINTS" id="PR00502">
    <property type="entry name" value="NUDIXFAMILY"/>
</dbReference>
<dbReference type="CDD" id="cd04678">
    <property type="entry name" value="NUDIX_MTH2_Nudt15"/>
    <property type="match status" value="1"/>
</dbReference>
<name>A0A0C2F2X1_9PEZI</name>
<dbReference type="PANTHER" id="PTHR16099">
    <property type="entry name" value="8-OXO-DGTP DIPHOSPHATES NUDT15"/>
    <property type="match status" value="1"/>
</dbReference>
<organism evidence="4 5">
    <name type="scientific">Sporothrix brasiliensis 5110</name>
    <dbReference type="NCBI Taxonomy" id="1398154"/>
    <lineage>
        <taxon>Eukaryota</taxon>
        <taxon>Fungi</taxon>
        <taxon>Dikarya</taxon>
        <taxon>Ascomycota</taxon>
        <taxon>Pezizomycotina</taxon>
        <taxon>Sordariomycetes</taxon>
        <taxon>Sordariomycetidae</taxon>
        <taxon>Ophiostomatales</taxon>
        <taxon>Ophiostomataceae</taxon>
        <taxon>Sporothrix</taxon>
    </lineage>
</organism>
<dbReference type="Pfam" id="PF00293">
    <property type="entry name" value="NUDIX"/>
    <property type="match status" value="1"/>
</dbReference>
<evidence type="ECO:0000259" key="3">
    <source>
        <dbReference type="PROSITE" id="PS51462"/>
    </source>
</evidence>
<reference evidence="4 5" key="1">
    <citation type="journal article" date="2014" name="BMC Genomics">
        <title>Comparative genomics of the major fungal agents of human and animal Sporotrichosis: Sporothrix schenckii and Sporothrix brasiliensis.</title>
        <authorList>
            <person name="Teixeira M.M."/>
            <person name="de Almeida L.G."/>
            <person name="Kubitschek-Barreira P."/>
            <person name="Alves F.L."/>
            <person name="Kioshima E.S."/>
            <person name="Abadio A.K."/>
            <person name="Fernandes L."/>
            <person name="Derengowski L.S."/>
            <person name="Ferreira K.S."/>
            <person name="Souza R.C."/>
            <person name="Ruiz J.C."/>
            <person name="de Andrade N.C."/>
            <person name="Paes H.C."/>
            <person name="Nicola A.M."/>
            <person name="Albuquerque P."/>
            <person name="Gerber A.L."/>
            <person name="Martins V.P."/>
            <person name="Peconick L.D."/>
            <person name="Neto A.V."/>
            <person name="Chaucanez C.B."/>
            <person name="Silva P.A."/>
            <person name="Cunha O.L."/>
            <person name="de Oliveira F.F."/>
            <person name="dos Santos T.C."/>
            <person name="Barros A.L."/>
            <person name="Soares M.A."/>
            <person name="de Oliveira L.M."/>
            <person name="Marini M.M."/>
            <person name="Villalobos-Duno H."/>
            <person name="Cunha M.M."/>
            <person name="de Hoog S."/>
            <person name="da Silveira J.F."/>
            <person name="Henrissat B."/>
            <person name="Nino-Vega G.A."/>
            <person name="Cisalpino P.S."/>
            <person name="Mora-Montes H.M."/>
            <person name="Almeida S.R."/>
            <person name="Stajich J.E."/>
            <person name="Lopes-Bezerra L.M."/>
            <person name="Vasconcelos A.T."/>
            <person name="Felipe M.S."/>
        </authorList>
    </citation>
    <scope>NUCLEOTIDE SEQUENCE [LARGE SCALE GENOMIC DNA]</scope>
    <source>
        <strain evidence="4 5">5110</strain>
    </source>
</reference>
<gene>
    <name evidence="4" type="ORF">SPBR_03287</name>
</gene>
<keyword evidence="1 2" id="KW-0378">Hydrolase</keyword>
<dbReference type="RefSeq" id="XP_040621239.1">
    <property type="nucleotide sequence ID" value="XM_040761590.1"/>
</dbReference>
<dbReference type="OrthoDB" id="447842at2759"/>
<dbReference type="GO" id="GO:0006203">
    <property type="term" value="P:dGTP catabolic process"/>
    <property type="evidence" value="ECO:0007669"/>
    <property type="project" value="TreeGrafter"/>
</dbReference>
<dbReference type="InterPro" id="IPR020476">
    <property type="entry name" value="Nudix_hydrolase"/>
</dbReference>
<dbReference type="PROSITE" id="PS51462">
    <property type="entry name" value="NUDIX"/>
    <property type="match status" value="1"/>
</dbReference>
<evidence type="ECO:0000313" key="5">
    <source>
        <dbReference type="Proteomes" id="UP000031575"/>
    </source>
</evidence>
<protein>
    <recommendedName>
        <fullName evidence="3">Nudix hydrolase domain-containing protein</fullName>
    </recommendedName>
</protein>
<dbReference type="AlphaFoldDB" id="A0A0C2F2X1"/>
<dbReference type="InterPro" id="IPR020084">
    <property type="entry name" value="NUDIX_hydrolase_CS"/>
</dbReference>
<dbReference type="PANTHER" id="PTHR16099:SF5">
    <property type="entry name" value="NUCLEOTIDE TRIPHOSPHATE DIPHOSPHATASE NUDT15"/>
    <property type="match status" value="1"/>
</dbReference>
<accession>A0A0C2F2X1</accession>
<comment type="similarity">
    <text evidence="2">Belongs to the Nudix hydrolase family.</text>
</comment>
<evidence type="ECO:0000313" key="4">
    <source>
        <dbReference type="EMBL" id="KIH93229.1"/>
    </source>
</evidence>
<feature type="domain" description="Nudix hydrolase" evidence="3">
    <location>
        <begin position="8"/>
        <end position="139"/>
    </location>
</feature>
<dbReference type="InterPro" id="IPR000086">
    <property type="entry name" value="NUDIX_hydrolase_dom"/>
</dbReference>
<dbReference type="SUPFAM" id="SSF55811">
    <property type="entry name" value="Nudix"/>
    <property type="match status" value="1"/>
</dbReference>
<dbReference type="GeneID" id="63676511"/>
<keyword evidence="5" id="KW-1185">Reference proteome</keyword>
<sequence length="162" mass="17835">MSTNPPPNPRVGVAAIVKNRNGQFVLGRRKGAHGAGKWQFPGGHLEFGEDPSACAQREALEETGLAVTPLGILSVTNDIFTADIKHYITIFVLCLRVDDSKEPENLEPHKCEGWYWKDWSFVAELAQRGPDAPDGVFLPIVNMVKQLGNPPWVSLDANESCR</sequence>
<dbReference type="InterPro" id="IPR015797">
    <property type="entry name" value="NUDIX_hydrolase-like_dom_sf"/>
</dbReference>
<evidence type="ECO:0000256" key="2">
    <source>
        <dbReference type="RuleBase" id="RU003476"/>
    </source>
</evidence>
<dbReference type="FunFam" id="3.90.79.10:FF:000060">
    <property type="entry name" value="Nudix hydrolase 1"/>
    <property type="match status" value="1"/>
</dbReference>
<dbReference type="Gene3D" id="3.90.79.10">
    <property type="entry name" value="Nucleoside Triphosphate Pyrophosphohydrolase"/>
    <property type="match status" value="1"/>
</dbReference>
<dbReference type="Proteomes" id="UP000031575">
    <property type="component" value="Unassembled WGS sequence"/>
</dbReference>
<dbReference type="GO" id="GO:0035539">
    <property type="term" value="F:8-oxo-7,8-dihydrodeoxyguanosine triphosphate pyrophosphatase activity"/>
    <property type="evidence" value="ECO:0007669"/>
    <property type="project" value="TreeGrafter"/>
</dbReference>
<dbReference type="PROSITE" id="PS00893">
    <property type="entry name" value="NUDIX_BOX"/>
    <property type="match status" value="1"/>
</dbReference>
<dbReference type="EMBL" id="AWTV01000006">
    <property type="protein sequence ID" value="KIH93229.1"/>
    <property type="molecule type" value="Genomic_DNA"/>
</dbReference>
<comment type="caution">
    <text evidence="4">The sequence shown here is derived from an EMBL/GenBank/DDBJ whole genome shotgun (WGS) entry which is preliminary data.</text>
</comment>
<dbReference type="VEuPathDB" id="FungiDB:SPBR_03287"/>
<dbReference type="HOGENOM" id="CLU_037162_9_0_1"/>
<evidence type="ECO:0000256" key="1">
    <source>
        <dbReference type="ARBA" id="ARBA00022801"/>
    </source>
</evidence>